<dbReference type="GeneID" id="20348000"/>
<reference evidence="5" key="1">
    <citation type="submission" date="2010-07" db="EMBL/GenBank/DDBJ databases">
        <title>The genome sequence of Gaeumannomyces graminis var. tritici strain R3-111a-1.</title>
        <authorList>
            <consortium name="The Broad Institute Genome Sequencing Platform"/>
            <person name="Ma L.-J."/>
            <person name="Dead R."/>
            <person name="Young S."/>
            <person name="Zeng Q."/>
            <person name="Koehrsen M."/>
            <person name="Alvarado L."/>
            <person name="Berlin A."/>
            <person name="Chapman S.B."/>
            <person name="Chen Z."/>
            <person name="Freedman E."/>
            <person name="Gellesch M."/>
            <person name="Goldberg J."/>
            <person name="Griggs A."/>
            <person name="Gujja S."/>
            <person name="Heilman E.R."/>
            <person name="Heiman D."/>
            <person name="Hepburn T."/>
            <person name="Howarth C."/>
            <person name="Jen D."/>
            <person name="Larson L."/>
            <person name="Mehta T."/>
            <person name="Neiman D."/>
            <person name="Pearson M."/>
            <person name="Roberts A."/>
            <person name="Saif S."/>
            <person name="Shea T."/>
            <person name="Shenoy N."/>
            <person name="Sisk P."/>
            <person name="Stolte C."/>
            <person name="Sykes S."/>
            <person name="Walk T."/>
            <person name="White J."/>
            <person name="Yandava C."/>
            <person name="Haas B."/>
            <person name="Nusbaum C."/>
            <person name="Birren B."/>
        </authorList>
    </citation>
    <scope>NUCLEOTIDE SEQUENCE [LARGE SCALE GENOMIC DNA]</scope>
    <source>
        <strain evidence="5">R3-111a-1</strain>
    </source>
</reference>
<dbReference type="EnsemblFungi" id="EJT73686">
    <property type="protein sequence ID" value="EJT73686"/>
    <property type="gene ID" value="GGTG_07542"/>
</dbReference>
<feature type="region of interest" description="Disordered" evidence="1">
    <location>
        <begin position="184"/>
        <end position="313"/>
    </location>
</feature>
<dbReference type="SUPFAM" id="SSF160443">
    <property type="entry name" value="SMR domain-like"/>
    <property type="match status" value="1"/>
</dbReference>
<keyword evidence="5" id="KW-1185">Reference proteome</keyword>
<dbReference type="CDD" id="cd14279">
    <property type="entry name" value="CUE"/>
    <property type="match status" value="1"/>
</dbReference>
<reference evidence="4" key="5">
    <citation type="submission" date="2018-04" db="UniProtKB">
        <authorList>
            <consortium name="EnsemblFungi"/>
        </authorList>
    </citation>
    <scope>IDENTIFICATION</scope>
    <source>
        <strain evidence="4">R3-111a-1</strain>
    </source>
</reference>
<dbReference type="AlphaFoldDB" id="J3P1Z4"/>
<evidence type="ECO:0000259" key="2">
    <source>
        <dbReference type="PROSITE" id="PS50828"/>
    </source>
</evidence>
<sequence>MVAASATAAQPDGPPPSQVLLDEFRPFLDESVILAILGDYDDLAANIETARSTLAILAESAWVEESCDFNPSGVADDPVPSESQKGTQRDATDPSVFTDGERSLSPSMSDSASEPLSADVLDGLGLGVEEMPDDEKLPALYAMFPEIKPFDVSFELKRASGDFDKALAALLTIQYLDETGQRQRGTIDAAFSPEQSSPGRRRRGKKNKKAAQPESSSNKHRLELQYSLAPLSLEDPDGVTSAAPSAAPSAGRPSLMSPISFTSPSRSATAPPASTQIARPPDPSAWQEVVKRKKPPRVGRSATTSPIGGGDSTSLRDAALESFNQAHAAWRHGKSNPLHRPAAVVYAERGHALVESALAIERAEHEDLVNRQSTAGRVDLHGVTVRSGVEIALERTREWWRAVGDREAVSRGVTAKREPLYVVTGAGKHSVGGVSRLRKAVGVALARDGWIAEARTGEYVVTGRKN</sequence>
<dbReference type="Proteomes" id="UP000006039">
    <property type="component" value="Unassembled WGS sequence"/>
</dbReference>
<dbReference type="RefSeq" id="XP_009223630.1">
    <property type="nucleotide sequence ID" value="XM_009225366.1"/>
</dbReference>
<proteinExistence type="predicted"/>
<feature type="region of interest" description="Disordered" evidence="1">
    <location>
        <begin position="1"/>
        <end position="20"/>
    </location>
</feature>
<dbReference type="GO" id="GO:0005634">
    <property type="term" value="C:nucleus"/>
    <property type="evidence" value="ECO:0007669"/>
    <property type="project" value="TreeGrafter"/>
</dbReference>
<name>J3P1Z4_GAET3</name>
<dbReference type="PROSITE" id="PS50828">
    <property type="entry name" value="SMR"/>
    <property type="match status" value="1"/>
</dbReference>
<reference evidence="4" key="4">
    <citation type="journal article" date="2015" name="G3 (Bethesda)">
        <title>Genome sequences of three phytopathogenic species of the Magnaporthaceae family of fungi.</title>
        <authorList>
            <person name="Okagaki L.H."/>
            <person name="Nunes C.C."/>
            <person name="Sailsbery J."/>
            <person name="Clay B."/>
            <person name="Brown D."/>
            <person name="John T."/>
            <person name="Oh Y."/>
            <person name="Young N."/>
            <person name="Fitzgerald M."/>
            <person name="Haas B.J."/>
            <person name="Zeng Q."/>
            <person name="Young S."/>
            <person name="Adiconis X."/>
            <person name="Fan L."/>
            <person name="Levin J.Z."/>
            <person name="Mitchell T.K."/>
            <person name="Okubara P.A."/>
            <person name="Farman M.L."/>
            <person name="Kohn L.M."/>
            <person name="Birren B."/>
            <person name="Ma L.-J."/>
            <person name="Dean R.A."/>
        </authorList>
    </citation>
    <scope>NUCLEOTIDE SEQUENCE</scope>
    <source>
        <strain evidence="4">R3-111a-1</strain>
    </source>
</reference>
<dbReference type="STRING" id="644352.J3P1Z4"/>
<reference evidence="3" key="2">
    <citation type="submission" date="2010-07" db="EMBL/GenBank/DDBJ databases">
        <authorList>
            <consortium name="The Broad Institute Genome Sequencing Platform"/>
            <consortium name="Broad Institute Genome Sequencing Center for Infectious Disease"/>
            <person name="Ma L.-J."/>
            <person name="Dead R."/>
            <person name="Young S."/>
            <person name="Zeng Q."/>
            <person name="Koehrsen M."/>
            <person name="Alvarado L."/>
            <person name="Berlin A."/>
            <person name="Chapman S.B."/>
            <person name="Chen Z."/>
            <person name="Freedman E."/>
            <person name="Gellesch M."/>
            <person name="Goldberg J."/>
            <person name="Griggs A."/>
            <person name="Gujja S."/>
            <person name="Heilman E.R."/>
            <person name="Heiman D."/>
            <person name="Hepburn T."/>
            <person name="Howarth C."/>
            <person name="Jen D."/>
            <person name="Larson L."/>
            <person name="Mehta T."/>
            <person name="Neiman D."/>
            <person name="Pearson M."/>
            <person name="Roberts A."/>
            <person name="Saif S."/>
            <person name="Shea T."/>
            <person name="Shenoy N."/>
            <person name="Sisk P."/>
            <person name="Stolte C."/>
            <person name="Sykes S."/>
            <person name="Walk T."/>
            <person name="White J."/>
            <person name="Yandava C."/>
            <person name="Haas B."/>
            <person name="Nusbaum C."/>
            <person name="Birren B."/>
        </authorList>
    </citation>
    <scope>NUCLEOTIDE SEQUENCE</scope>
    <source>
        <strain evidence="3">R3-111a-1</strain>
    </source>
</reference>
<dbReference type="VEuPathDB" id="FungiDB:GGTG_07542"/>
<dbReference type="PANTHER" id="PTHR46535:SF1">
    <property type="entry name" value="NEDD4-BINDING PROTEIN 2"/>
    <property type="match status" value="1"/>
</dbReference>
<dbReference type="GO" id="GO:0004519">
    <property type="term" value="F:endonuclease activity"/>
    <property type="evidence" value="ECO:0007669"/>
    <property type="project" value="TreeGrafter"/>
</dbReference>
<organism evidence="3">
    <name type="scientific">Gaeumannomyces tritici (strain R3-111a-1)</name>
    <name type="common">Wheat and barley take-all root rot fungus</name>
    <name type="synonym">Gaeumannomyces graminis var. tritici</name>
    <dbReference type="NCBI Taxonomy" id="644352"/>
    <lineage>
        <taxon>Eukaryota</taxon>
        <taxon>Fungi</taxon>
        <taxon>Dikarya</taxon>
        <taxon>Ascomycota</taxon>
        <taxon>Pezizomycotina</taxon>
        <taxon>Sordariomycetes</taxon>
        <taxon>Sordariomycetidae</taxon>
        <taxon>Magnaporthales</taxon>
        <taxon>Magnaporthaceae</taxon>
        <taxon>Gaeumannomyces</taxon>
    </lineage>
</organism>
<feature type="region of interest" description="Disordered" evidence="1">
    <location>
        <begin position="68"/>
        <end position="116"/>
    </location>
</feature>
<accession>J3P1Z4</accession>
<feature type="compositionally biased region" description="Low complexity" evidence="1">
    <location>
        <begin position="241"/>
        <end position="250"/>
    </location>
</feature>
<feature type="compositionally biased region" description="Low complexity" evidence="1">
    <location>
        <begin position="260"/>
        <end position="275"/>
    </location>
</feature>
<protein>
    <recommendedName>
        <fullName evidence="2">Smr domain-containing protein</fullName>
    </recommendedName>
</protein>
<evidence type="ECO:0000313" key="4">
    <source>
        <dbReference type="EnsemblFungi" id="EJT73686"/>
    </source>
</evidence>
<evidence type="ECO:0000313" key="5">
    <source>
        <dbReference type="Proteomes" id="UP000006039"/>
    </source>
</evidence>
<reference evidence="3" key="3">
    <citation type="submission" date="2010-09" db="EMBL/GenBank/DDBJ databases">
        <title>Annotation of Gaeumannomyces graminis var. tritici R3-111a-1.</title>
        <authorList>
            <consortium name="The Broad Institute Genome Sequencing Platform"/>
            <person name="Ma L.-J."/>
            <person name="Dead R."/>
            <person name="Young S.K."/>
            <person name="Zeng Q."/>
            <person name="Gargeya S."/>
            <person name="Fitzgerald M."/>
            <person name="Haas B."/>
            <person name="Abouelleil A."/>
            <person name="Alvarado L."/>
            <person name="Arachchi H.M."/>
            <person name="Berlin A."/>
            <person name="Brown A."/>
            <person name="Chapman S.B."/>
            <person name="Chen Z."/>
            <person name="Dunbar C."/>
            <person name="Freedman E."/>
            <person name="Gearin G."/>
            <person name="Gellesch M."/>
            <person name="Goldberg J."/>
            <person name="Griggs A."/>
            <person name="Gujja S."/>
            <person name="Heiman D."/>
            <person name="Howarth C."/>
            <person name="Larson L."/>
            <person name="Lui A."/>
            <person name="MacDonald P.J.P."/>
            <person name="Mehta T."/>
            <person name="Montmayeur A."/>
            <person name="Murphy C."/>
            <person name="Neiman D."/>
            <person name="Pearson M."/>
            <person name="Priest M."/>
            <person name="Roberts A."/>
            <person name="Saif S."/>
            <person name="Shea T."/>
            <person name="Shenoy N."/>
            <person name="Sisk P."/>
            <person name="Stolte C."/>
            <person name="Sykes S."/>
            <person name="Yandava C."/>
            <person name="Wortman J."/>
            <person name="Nusbaum C."/>
            <person name="Birren B."/>
        </authorList>
    </citation>
    <scope>NUCLEOTIDE SEQUENCE</scope>
    <source>
        <strain evidence="3">R3-111a-1</strain>
    </source>
</reference>
<dbReference type="Gene3D" id="3.30.1370.110">
    <property type="match status" value="1"/>
</dbReference>
<feature type="compositionally biased region" description="Polar residues" evidence="1">
    <location>
        <begin position="104"/>
        <end position="114"/>
    </location>
</feature>
<feature type="compositionally biased region" description="Basic residues" evidence="1">
    <location>
        <begin position="199"/>
        <end position="209"/>
    </location>
</feature>
<dbReference type="EMBL" id="GL385398">
    <property type="protein sequence ID" value="EJT73686.1"/>
    <property type="molecule type" value="Genomic_DNA"/>
</dbReference>
<dbReference type="eggNOG" id="KOG2401">
    <property type="taxonomic scope" value="Eukaryota"/>
</dbReference>
<dbReference type="PANTHER" id="PTHR46535">
    <property type="entry name" value="NEDD4-BINDING PROTEIN 2"/>
    <property type="match status" value="1"/>
</dbReference>
<dbReference type="InterPro" id="IPR036063">
    <property type="entry name" value="Smr_dom_sf"/>
</dbReference>
<dbReference type="HOGENOM" id="CLU_023589_0_0_1"/>
<evidence type="ECO:0000313" key="3">
    <source>
        <dbReference type="EMBL" id="EJT73686.1"/>
    </source>
</evidence>
<dbReference type="InterPro" id="IPR002625">
    <property type="entry name" value="Smr_dom"/>
</dbReference>
<dbReference type="InterPro" id="IPR052772">
    <property type="entry name" value="Endo/PolyKinase_Domain-Protein"/>
</dbReference>
<gene>
    <name evidence="4" type="primary">20348000</name>
    <name evidence="3" type="ORF">GGTG_07542</name>
</gene>
<evidence type="ECO:0000256" key="1">
    <source>
        <dbReference type="SAM" id="MobiDB-lite"/>
    </source>
</evidence>
<feature type="domain" description="Smr" evidence="2">
    <location>
        <begin position="378"/>
        <end position="464"/>
    </location>
</feature>
<dbReference type="OrthoDB" id="4080456at2759"/>